<accession>A0A7I4FT78</accession>
<proteinExistence type="predicted"/>
<dbReference type="EnsemblPlants" id="Pp3c7_17390V3.2">
    <property type="protein sequence ID" value="Pp3c7_17390V3.2"/>
    <property type="gene ID" value="Pp3c7_17390"/>
</dbReference>
<dbReference type="AlphaFoldDB" id="A0A7I4FT78"/>
<keyword evidence="2" id="KW-1185">Reference proteome</keyword>
<dbReference type="Gramene" id="Pp3c7_17390V3.2">
    <property type="protein sequence ID" value="Pp3c7_17390V3.2"/>
    <property type="gene ID" value="Pp3c7_17390"/>
</dbReference>
<organism evidence="1 2">
    <name type="scientific">Physcomitrium patens</name>
    <name type="common">Spreading-leaved earth moss</name>
    <name type="synonym">Physcomitrella patens</name>
    <dbReference type="NCBI Taxonomy" id="3218"/>
    <lineage>
        <taxon>Eukaryota</taxon>
        <taxon>Viridiplantae</taxon>
        <taxon>Streptophyta</taxon>
        <taxon>Embryophyta</taxon>
        <taxon>Bryophyta</taxon>
        <taxon>Bryophytina</taxon>
        <taxon>Bryopsida</taxon>
        <taxon>Funariidae</taxon>
        <taxon>Funariales</taxon>
        <taxon>Funariaceae</taxon>
        <taxon>Physcomitrium</taxon>
    </lineage>
</organism>
<evidence type="ECO:0000313" key="2">
    <source>
        <dbReference type="Proteomes" id="UP000006727"/>
    </source>
</evidence>
<evidence type="ECO:0000313" key="1">
    <source>
        <dbReference type="EnsemblPlants" id="Pp3c7_17390V3.2"/>
    </source>
</evidence>
<dbReference type="Proteomes" id="UP000006727">
    <property type="component" value="Chromosome 7"/>
</dbReference>
<protein>
    <submittedName>
        <fullName evidence="1">Uncharacterized protein</fullName>
    </submittedName>
</protein>
<sequence>MVYNSQSGRAYVRIRGCTVHCTDNLASETNMRFVQADI</sequence>
<dbReference type="EMBL" id="ABEU02000007">
    <property type="status" value="NOT_ANNOTATED_CDS"/>
    <property type="molecule type" value="Genomic_DNA"/>
</dbReference>
<name>A0A7I4FT78_PHYPA</name>
<reference evidence="1 2" key="2">
    <citation type="journal article" date="2018" name="Plant J.">
        <title>The Physcomitrella patens chromosome-scale assembly reveals moss genome structure and evolution.</title>
        <authorList>
            <person name="Lang D."/>
            <person name="Ullrich K.K."/>
            <person name="Murat F."/>
            <person name="Fuchs J."/>
            <person name="Jenkins J."/>
            <person name="Haas F.B."/>
            <person name="Piednoel M."/>
            <person name="Gundlach H."/>
            <person name="Van Bel M."/>
            <person name="Meyberg R."/>
            <person name="Vives C."/>
            <person name="Morata J."/>
            <person name="Symeonidi A."/>
            <person name="Hiss M."/>
            <person name="Muchero W."/>
            <person name="Kamisugi Y."/>
            <person name="Saleh O."/>
            <person name="Blanc G."/>
            <person name="Decker E.L."/>
            <person name="van Gessel N."/>
            <person name="Grimwood J."/>
            <person name="Hayes R.D."/>
            <person name="Graham S.W."/>
            <person name="Gunter L.E."/>
            <person name="McDaniel S.F."/>
            <person name="Hoernstein S.N.W."/>
            <person name="Larsson A."/>
            <person name="Li F.W."/>
            <person name="Perroud P.F."/>
            <person name="Phillips J."/>
            <person name="Ranjan P."/>
            <person name="Rokshar D.S."/>
            <person name="Rothfels C.J."/>
            <person name="Schneider L."/>
            <person name="Shu S."/>
            <person name="Stevenson D.W."/>
            <person name="Thummler F."/>
            <person name="Tillich M."/>
            <person name="Villarreal Aguilar J.C."/>
            <person name="Widiez T."/>
            <person name="Wong G.K."/>
            <person name="Wymore A."/>
            <person name="Zhang Y."/>
            <person name="Zimmer A.D."/>
            <person name="Quatrano R.S."/>
            <person name="Mayer K.F.X."/>
            <person name="Goodstein D."/>
            <person name="Casacuberta J.M."/>
            <person name="Vandepoele K."/>
            <person name="Reski R."/>
            <person name="Cuming A.C."/>
            <person name="Tuskan G.A."/>
            <person name="Maumus F."/>
            <person name="Salse J."/>
            <person name="Schmutz J."/>
            <person name="Rensing S.A."/>
        </authorList>
    </citation>
    <scope>NUCLEOTIDE SEQUENCE [LARGE SCALE GENOMIC DNA]</scope>
    <source>
        <strain evidence="1 2">cv. Gransden 2004</strain>
    </source>
</reference>
<reference evidence="1" key="3">
    <citation type="submission" date="2020-12" db="UniProtKB">
        <authorList>
            <consortium name="EnsemblPlants"/>
        </authorList>
    </citation>
    <scope>IDENTIFICATION</scope>
</reference>
<reference evidence="1 2" key="1">
    <citation type="journal article" date="2008" name="Science">
        <title>The Physcomitrella genome reveals evolutionary insights into the conquest of land by plants.</title>
        <authorList>
            <person name="Rensing S."/>
            <person name="Lang D."/>
            <person name="Zimmer A."/>
            <person name="Terry A."/>
            <person name="Salamov A."/>
            <person name="Shapiro H."/>
            <person name="Nishiyama T."/>
            <person name="Perroud P.-F."/>
            <person name="Lindquist E."/>
            <person name="Kamisugi Y."/>
            <person name="Tanahashi T."/>
            <person name="Sakakibara K."/>
            <person name="Fujita T."/>
            <person name="Oishi K."/>
            <person name="Shin-I T."/>
            <person name="Kuroki Y."/>
            <person name="Toyoda A."/>
            <person name="Suzuki Y."/>
            <person name="Hashimoto A."/>
            <person name="Yamaguchi K."/>
            <person name="Sugano A."/>
            <person name="Kohara Y."/>
            <person name="Fujiyama A."/>
            <person name="Anterola A."/>
            <person name="Aoki S."/>
            <person name="Ashton N."/>
            <person name="Barbazuk W.B."/>
            <person name="Barker E."/>
            <person name="Bennetzen J."/>
            <person name="Bezanilla M."/>
            <person name="Blankenship R."/>
            <person name="Cho S.H."/>
            <person name="Dutcher S."/>
            <person name="Estelle M."/>
            <person name="Fawcett J.A."/>
            <person name="Gundlach H."/>
            <person name="Hanada K."/>
            <person name="Heyl A."/>
            <person name="Hicks K.A."/>
            <person name="Hugh J."/>
            <person name="Lohr M."/>
            <person name="Mayer K."/>
            <person name="Melkozernov A."/>
            <person name="Murata T."/>
            <person name="Nelson D."/>
            <person name="Pils B."/>
            <person name="Prigge M."/>
            <person name="Reiss B."/>
            <person name="Renner T."/>
            <person name="Rombauts S."/>
            <person name="Rushton P."/>
            <person name="Sanderfoot A."/>
            <person name="Schween G."/>
            <person name="Shiu S.-H."/>
            <person name="Stueber K."/>
            <person name="Theodoulou F.L."/>
            <person name="Tu H."/>
            <person name="Van de Peer Y."/>
            <person name="Verrier P.J."/>
            <person name="Waters E."/>
            <person name="Wood A."/>
            <person name="Yang L."/>
            <person name="Cove D."/>
            <person name="Cuming A."/>
            <person name="Hasebe M."/>
            <person name="Lucas S."/>
            <person name="Mishler D.B."/>
            <person name="Reski R."/>
            <person name="Grigoriev I."/>
            <person name="Quatrano R.S."/>
            <person name="Boore J.L."/>
        </authorList>
    </citation>
    <scope>NUCLEOTIDE SEQUENCE [LARGE SCALE GENOMIC DNA]</scope>
    <source>
        <strain evidence="1 2">cv. Gransden 2004</strain>
    </source>
</reference>